<accession>A0AAD9KJ92</accession>
<gene>
    <name evidence="1" type="ORF">NP493_1031g00029</name>
</gene>
<evidence type="ECO:0000313" key="2">
    <source>
        <dbReference type="Proteomes" id="UP001209878"/>
    </source>
</evidence>
<organism evidence="1 2">
    <name type="scientific">Ridgeia piscesae</name>
    <name type="common">Tubeworm</name>
    <dbReference type="NCBI Taxonomy" id="27915"/>
    <lineage>
        <taxon>Eukaryota</taxon>
        <taxon>Metazoa</taxon>
        <taxon>Spiralia</taxon>
        <taxon>Lophotrochozoa</taxon>
        <taxon>Annelida</taxon>
        <taxon>Polychaeta</taxon>
        <taxon>Sedentaria</taxon>
        <taxon>Canalipalpata</taxon>
        <taxon>Sabellida</taxon>
        <taxon>Siboglinidae</taxon>
        <taxon>Ridgeia</taxon>
    </lineage>
</organism>
<dbReference type="Proteomes" id="UP001209878">
    <property type="component" value="Unassembled WGS sequence"/>
</dbReference>
<name>A0AAD9KJ92_RIDPI</name>
<dbReference type="AlphaFoldDB" id="A0AAD9KJ92"/>
<proteinExistence type="predicted"/>
<reference evidence="1" key="1">
    <citation type="journal article" date="2023" name="Mol. Biol. Evol.">
        <title>Third-Generation Sequencing Reveals the Adaptive Role of the Epigenome in Three Deep-Sea Polychaetes.</title>
        <authorList>
            <person name="Perez M."/>
            <person name="Aroh O."/>
            <person name="Sun Y."/>
            <person name="Lan Y."/>
            <person name="Juniper S.K."/>
            <person name="Young C.R."/>
            <person name="Angers B."/>
            <person name="Qian P.Y."/>
        </authorList>
    </citation>
    <scope>NUCLEOTIDE SEQUENCE</scope>
    <source>
        <strain evidence="1">R07B-5</strain>
    </source>
</reference>
<evidence type="ECO:0000313" key="1">
    <source>
        <dbReference type="EMBL" id="KAK2171735.1"/>
    </source>
</evidence>
<sequence>MDLMIQLDISYRLSGQPLGASDTPTLGFTVLLSDRDNPQPSVSFNRGQEMVLAPPQTVSWQQASLGVLRGWQYQGESTVVGVIPLLITSQLCSTVPQSRYMCVRYTLTIPSTDSDMSNDHQCVDISSQLDCSAGE</sequence>
<protein>
    <submittedName>
        <fullName evidence="1">Uncharacterized protein</fullName>
    </submittedName>
</protein>
<comment type="caution">
    <text evidence="1">The sequence shown here is derived from an EMBL/GenBank/DDBJ whole genome shotgun (WGS) entry which is preliminary data.</text>
</comment>
<dbReference type="EMBL" id="JAODUO010001031">
    <property type="protein sequence ID" value="KAK2171735.1"/>
    <property type="molecule type" value="Genomic_DNA"/>
</dbReference>
<keyword evidence="2" id="KW-1185">Reference proteome</keyword>